<keyword evidence="4 7" id="KW-0689">Ribosomal protein</keyword>
<dbReference type="NCBIfam" id="TIGR00060">
    <property type="entry name" value="L18_bact"/>
    <property type="match status" value="1"/>
</dbReference>
<dbReference type="InterPro" id="IPR004389">
    <property type="entry name" value="Ribosomal_uL18_bac-type"/>
</dbReference>
<dbReference type="GO" id="GO:0008097">
    <property type="term" value="F:5S rRNA binding"/>
    <property type="evidence" value="ECO:0007669"/>
    <property type="project" value="TreeGrafter"/>
</dbReference>
<keyword evidence="9" id="KW-1185">Reference proteome</keyword>
<comment type="similarity">
    <text evidence="1 7">Belongs to the universal ribosomal protein uL18 family.</text>
</comment>
<dbReference type="HAMAP" id="MF_01337_B">
    <property type="entry name" value="Ribosomal_uL18_B"/>
    <property type="match status" value="1"/>
</dbReference>
<proteinExistence type="inferred from homology"/>
<dbReference type="Pfam" id="PF00861">
    <property type="entry name" value="Ribosomal_L18p"/>
    <property type="match status" value="1"/>
</dbReference>
<evidence type="ECO:0000256" key="2">
    <source>
        <dbReference type="ARBA" id="ARBA00022730"/>
    </source>
</evidence>
<dbReference type="Proteomes" id="UP000006329">
    <property type="component" value="Unassembled WGS sequence"/>
</dbReference>
<evidence type="ECO:0000256" key="3">
    <source>
        <dbReference type="ARBA" id="ARBA00022884"/>
    </source>
</evidence>
<dbReference type="CDD" id="cd00432">
    <property type="entry name" value="Ribosomal_L18_L5e"/>
    <property type="match status" value="1"/>
</dbReference>
<dbReference type="EMBL" id="AHON02000014">
    <property type="protein sequence ID" value="EKO35282.1"/>
    <property type="molecule type" value="Genomic_DNA"/>
</dbReference>
<keyword evidence="5 7" id="KW-0687">Ribonucleoprotein</keyword>
<dbReference type="InterPro" id="IPR005484">
    <property type="entry name" value="Ribosomal_uL18_bac/plant/anim"/>
</dbReference>
<evidence type="ECO:0000256" key="1">
    <source>
        <dbReference type="ARBA" id="ARBA00007116"/>
    </source>
</evidence>
<dbReference type="RefSeq" id="WP_004465910.1">
    <property type="nucleotide sequence ID" value="NZ_AHON02000014.1"/>
</dbReference>
<evidence type="ECO:0000256" key="7">
    <source>
        <dbReference type="HAMAP-Rule" id="MF_01337"/>
    </source>
</evidence>
<dbReference type="PANTHER" id="PTHR12899">
    <property type="entry name" value="39S RIBOSOMAL PROTEIN L18, MITOCHONDRIAL"/>
    <property type="match status" value="1"/>
</dbReference>
<comment type="function">
    <text evidence="7">This is one of the proteins that bind and probably mediate the attachment of the 5S RNA into the large ribosomal subunit, where it forms part of the central protuberance.</text>
</comment>
<dbReference type="GO" id="GO:0022625">
    <property type="term" value="C:cytosolic large ribosomal subunit"/>
    <property type="evidence" value="ECO:0007669"/>
    <property type="project" value="TreeGrafter"/>
</dbReference>
<evidence type="ECO:0000313" key="9">
    <source>
        <dbReference type="Proteomes" id="UP000006329"/>
    </source>
</evidence>
<accession>A0A0E2BJW6</accession>
<dbReference type="GO" id="GO:0006412">
    <property type="term" value="P:translation"/>
    <property type="evidence" value="ECO:0007669"/>
    <property type="project" value="UniProtKB-UniRule"/>
</dbReference>
<evidence type="ECO:0000313" key="8">
    <source>
        <dbReference type="EMBL" id="EKO35282.1"/>
    </source>
</evidence>
<dbReference type="InterPro" id="IPR057268">
    <property type="entry name" value="Ribosomal_L18"/>
</dbReference>
<comment type="subunit">
    <text evidence="7">Part of the 50S ribosomal subunit; part of the 5S rRNA/L5/L18/L25 subcomplex. Contacts the 5S and 23S rRNAs.</text>
</comment>
<sequence>MIDKLKKSVSKIKRAERSRFKLKKSGSRLRLVFNKSNKYLSCQIIDDLQGVTLAYATTSEKTFAGEGKSKKDKDAAKILGKLIAERGSQKGVKQVMLDRSGMIFHGRIAAFAEGAREAGLEF</sequence>
<keyword evidence="2 7" id="KW-0699">rRNA-binding</keyword>
<evidence type="ECO:0000256" key="4">
    <source>
        <dbReference type="ARBA" id="ARBA00022980"/>
    </source>
</evidence>
<dbReference type="FunFam" id="3.30.420.100:FF:000001">
    <property type="entry name" value="50S ribosomal protein L18"/>
    <property type="match status" value="1"/>
</dbReference>
<comment type="caution">
    <text evidence="8">The sequence shown here is derived from an EMBL/GenBank/DDBJ whole genome shotgun (WGS) entry which is preliminary data.</text>
</comment>
<dbReference type="PANTHER" id="PTHR12899:SF3">
    <property type="entry name" value="LARGE RIBOSOMAL SUBUNIT PROTEIN UL18M"/>
    <property type="match status" value="1"/>
</dbReference>
<dbReference type="SUPFAM" id="SSF53137">
    <property type="entry name" value="Translational machinery components"/>
    <property type="match status" value="1"/>
</dbReference>
<evidence type="ECO:0000256" key="5">
    <source>
        <dbReference type="ARBA" id="ARBA00023274"/>
    </source>
</evidence>
<gene>
    <name evidence="7 8" type="primary">rplR</name>
    <name evidence="8" type="ORF">LEP1GSC179_2023</name>
</gene>
<organism evidence="8 9">
    <name type="scientific">Leptospira santarosai str. MOR084</name>
    <dbReference type="NCBI Taxonomy" id="1049984"/>
    <lineage>
        <taxon>Bacteria</taxon>
        <taxon>Pseudomonadati</taxon>
        <taxon>Spirochaetota</taxon>
        <taxon>Spirochaetia</taxon>
        <taxon>Leptospirales</taxon>
        <taxon>Leptospiraceae</taxon>
        <taxon>Leptospira</taxon>
    </lineage>
</organism>
<evidence type="ECO:0000256" key="6">
    <source>
        <dbReference type="ARBA" id="ARBA00035197"/>
    </source>
</evidence>
<keyword evidence="3 7" id="KW-0694">RNA-binding</keyword>
<dbReference type="GO" id="GO:0003735">
    <property type="term" value="F:structural constituent of ribosome"/>
    <property type="evidence" value="ECO:0007669"/>
    <property type="project" value="InterPro"/>
</dbReference>
<reference evidence="8" key="1">
    <citation type="submission" date="2012-10" db="EMBL/GenBank/DDBJ databases">
        <authorList>
            <person name="Harkins D.M."/>
            <person name="Durkin A.S."/>
            <person name="Brinkac L.M."/>
            <person name="Haft D.H."/>
            <person name="Selengut J.D."/>
            <person name="Sanka R."/>
            <person name="DePew J."/>
            <person name="Purushe J."/>
            <person name="Matthias M.A."/>
            <person name="Vinetz J.M."/>
            <person name="Sutton G.G."/>
            <person name="Nierman W.C."/>
            <person name="Fouts D.E."/>
        </authorList>
    </citation>
    <scope>NUCLEOTIDE SEQUENCE [LARGE SCALE GENOMIC DNA]</scope>
    <source>
        <strain evidence="8">MOR084</strain>
    </source>
</reference>
<protein>
    <recommendedName>
        <fullName evidence="6 7">Large ribosomal subunit protein uL18</fullName>
    </recommendedName>
</protein>
<dbReference type="Gene3D" id="3.30.420.100">
    <property type="match status" value="1"/>
</dbReference>
<name>A0A0E2BJW6_9LEPT</name>
<dbReference type="AlphaFoldDB" id="A0A0E2BJW6"/>